<protein>
    <submittedName>
        <fullName evidence="1">Carboxypeptidase family protein</fullName>
    </submittedName>
</protein>
<dbReference type="RefSeq" id="WP_158319257.1">
    <property type="nucleotide sequence ID" value="NZ_BONA01000039.1"/>
</dbReference>
<dbReference type="EMBL" id="QGGR01000006">
    <property type="protein sequence ID" value="PWK48044.1"/>
    <property type="molecule type" value="Genomic_DNA"/>
</dbReference>
<keyword evidence="1" id="KW-0378">Hydrolase</keyword>
<dbReference type="GO" id="GO:0004180">
    <property type="term" value="F:carboxypeptidase activity"/>
    <property type="evidence" value="ECO:0007669"/>
    <property type="project" value="UniProtKB-KW"/>
</dbReference>
<reference evidence="1 2" key="1">
    <citation type="submission" date="2018-05" db="EMBL/GenBank/DDBJ databases">
        <title>Genomic Encyclopedia of Archaeal and Bacterial Type Strains, Phase II (KMG-II): from individual species to whole genera.</title>
        <authorList>
            <person name="Goeker M."/>
        </authorList>
    </citation>
    <scope>NUCLEOTIDE SEQUENCE [LARGE SCALE GENOMIC DNA]</scope>
    <source>
        <strain evidence="1 2">DSM 45184</strain>
    </source>
</reference>
<name>A0A316FGV8_9ACTN</name>
<keyword evidence="1" id="KW-0121">Carboxypeptidase</keyword>
<dbReference type="AlphaFoldDB" id="A0A316FGV8"/>
<dbReference type="SUPFAM" id="SSF49464">
    <property type="entry name" value="Carboxypeptidase regulatory domain-like"/>
    <property type="match status" value="1"/>
</dbReference>
<organism evidence="1 2">
    <name type="scientific">Actinoplanes xinjiangensis</name>
    <dbReference type="NCBI Taxonomy" id="512350"/>
    <lineage>
        <taxon>Bacteria</taxon>
        <taxon>Bacillati</taxon>
        <taxon>Actinomycetota</taxon>
        <taxon>Actinomycetes</taxon>
        <taxon>Micromonosporales</taxon>
        <taxon>Micromonosporaceae</taxon>
        <taxon>Actinoplanes</taxon>
    </lineage>
</organism>
<dbReference type="OrthoDB" id="4231242at2"/>
<keyword evidence="1" id="KW-0645">Protease</keyword>
<dbReference type="InterPro" id="IPR008969">
    <property type="entry name" value="CarboxyPept-like_regulatory"/>
</dbReference>
<dbReference type="Pfam" id="PF13620">
    <property type="entry name" value="CarboxypepD_reg"/>
    <property type="match status" value="1"/>
</dbReference>
<evidence type="ECO:0000313" key="2">
    <source>
        <dbReference type="Proteomes" id="UP000245697"/>
    </source>
</evidence>
<proteinExistence type="predicted"/>
<keyword evidence="2" id="KW-1185">Reference proteome</keyword>
<evidence type="ECO:0000313" key="1">
    <source>
        <dbReference type="EMBL" id="PWK48044.1"/>
    </source>
</evidence>
<comment type="caution">
    <text evidence="1">The sequence shown here is derived from an EMBL/GenBank/DDBJ whole genome shotgun (WGS) entry which is preliminary data.</text>
</comment>
<sequence>MARPLTPPTQRAGRVVDTSGRPVPYAIVVIVSGSVPMPEIALRTDADGRFGLRLPPGIFTLRAHGPDGSGDTAVEAGTAGDEIVITITPQTVAEGE</sequence>
<dbReference type="Proteomes" id="UP000245697">
    <property type="component" value="Unassembled WGS sequence"/>
</dbReference>
<gene>
    <name evidence="1" type="ORF">BC793_10671</name>
</gene>
<accession>A0A316FGV8</accession>
<dbReference type="Gene3D" id="2.60.40.1120">
    <property type="entry name" value="Carboxypeptidase-like, regulatory domain"/>
    <property type="match status" value="1"/>
</dbReference>